<evidence type="ECO:0000313" key="2">
    <source>
        <dbReference type="EMBL" id="KAH7548236.1"/>
    </source>
</evidence>
<feature type="compositionally biased region" description="Low complexity" evidence="1">
    <location>
        <begin position="70"/>
        <end position="82"/>
    </location>
</feature>
<reference evidence="2 3" key="1">
    <citation type="submission" date="2021-02" db="EMBL/GenBank/DDBJ databases">
        <title>Plant Genome Project.</title>
        <authorList>
            <person name="Zhang R.-G."/>
        </authorList>
    </citation>
    <scope>NUCLEOTIDE SEQUENCE [LARGE SCALE GENOMIC DNA]</scope>
    <source>
        <tissue evidence="2">Leaves</tissue>
    </source>
</reference>
<dbReference type="EMBL" id="JAFEMO010000014">
    <property type="protein sequence ID" value="KAH7548236.1"/>
    <property type="molecule type" value="Genomic_DNA"/>
</dbReference>
<accession>A0ABQ8H4J1</accession>
<gene>
    <name evidence="2" type="ORF">JRO89_XS14G0087200</name>
</gene>
<sequence length="197" mass="21250">MDNPEEEEEWMKIGNLREKCKEERSGTVELLECLEREAIMGDDEGKEPTDYNRRAHIFDKSSKFETQNPSSSSQLSEESSVSDLRVSHGGPVPAFSSSSPSTEKKLIGDGKLLQPMHQISSAPPSKEAAASATSNSSNTSLSIQLFSYGVGTFKDSHMLRTLSSAHLRSASAFGSRCSALPASAALELISCGLRCTS</sequence>
<proteinExistence type="predicted"/>
<keyword evidence="3" id="KW-1185">Reference proteome</keyword>
<comment type="caution">
    <text evidence="2">The sequence shown here is derived from an EMBL/GenBank/DDBJ whole genome shotgun (WGS) entry which is preliminary data.</text>
</comment>
<protein>
    <submittedName>
        <fullName evidence="2">Uncharacterized protein</fullName>
    </submittedName>
</protein>
<dbReference type="Proteomes" id="UP000827721">
    <property type="component" value="Unassembled WGS sequence"/>
</dbReference>
<name>A0ABQ8H4J1_9ROSI</name>
<organism evidence="2 3">
    <name type="scientific">Xanthoceras sorbifolium</name>
    <dbReference type="NCBI Taxonomy" id="99658"/>
    <lineage>
        <taxon>Eukaryota</taxon>
        <taxon>Viridiplantae</taxon>
        <taxon>Streptophyta</taxon>
        <taxon>Embryophyta</taxon>
        <taxon>Tracheophyta</taxon>
        <taxon>Spermatophyta</taxon>
        <taxon>Magnoliopsida</taxon>
        <taxon>eudicotyledons</taxon>
        <taxon>Gunneridae</taxon>
        <taxon>Pentapetalae</taxon>
        <taxon>rosids</taxon>
        <taxon>malvids</taxon>
        <taxon>Sapindales</taxon>
        <taxon>Sapindaceae</taxon>
        <taxon>Xanthoceroideae</taxon>
        <taxon>Xanthoceras</taxon>
    </lineage>
</organism>
<evidence type="ECO:0000313" key="3">
    <source>
        <dbReference type="Proteomes" id="UP000827721"/>
    </source>
</evidence>
<dbReference type="PANTHER" id="PTHR37758">
    <property type="entry name" value="OS03G0334300 PROTEIN"/>
    <property type="match status" value="1"/>
</dbReference>
<feature type="compositionally biased region" description="Basic and acidic residues" evidence="1">
    <location>
        <begin position="46"/>
        <end position="63"/>
    </location>
</feature>
<evidence type="ECO:0000256" key="1">
    <source>
        <dbReference type="SAM" id="MobiDB-lite"/>
    </source>
</evidence>
<feature type="region of interest" description="Disordered" evidence="1">
    <location>
        <begin position="36"/>
        <end position="106"/>
    </location>
</feature>
<dbReference type="PANTHER" id="PTHR37758:SF1">
    <property type="entry name" value="OS03G0334300 PROTEIN"/>
    <property type="match status" value="1"/>
</dbReference>